<name>A0A3E2H2B2_SCYLI</name>
<evidence type="ECO:0000313" key="2">
    <source>
        <dbReference type="Proteomes" id="UP000258309"/>
    </source>
</evidence>
<gene>
    <name evidence="1" type="ORF">B7463_g8948</name>
</gene>
<accession>A0A3E2H2B2</accession>
<feature type="non-terminal residue" evidence="1">
    <location>
        <position position="342"/>
    </location>
</feature>
<dbReference type="Proteomes" id="UP000258309">
    <property type="component" value="Unassembled WGS sequence"/>
</dbReference>
<comment type="caution">
    <text evidence="1">The sequence shown here is derived from an EMBL/GenBank/DDBJ whole genome shotgun (WGS) entry which is preliminary data.</text>
</comment>
<dbReference type="OrthoDB" id="3563855at2759"/>
<reference evidence="1 2" key="1">
    <citation type="submission" date="2018-05" db="EMBL/GenBank/DDBJ databases">
        <title>Draft genome sequence of Scytalidium lignicola DSM 105466, a ubiquitous saprotrophic fungus.</title>
        <authorList>
            <person name="Buettner E."/>
            <person name="Gebauer A.M."/>
            <person name="Hofrichter M."/>
            <person name="Liers C."/>
            <person name="Kellner H."/>
        </authorList>
    </citation>
    <scope>NUCLEOTIDE SEQUENCE [LARGE SCALE GENOMIC DNA]</scope>
    <source>
        <strain evidence="1 2">DSM 105466</strain>
    </source>
</reference>
<dbReference type="AlphaFoldDB" id="A0A3E2H2B2"/>
<protein>
    <submittedName>
        <fullName evidence="1">Uncharacterized protein</fullName>
    </submittedName>
</protein>
<feature type="non-terminal residue" evidence="1">
    <location>
        <position position="1"/>
    </location>
</feature>
<sequence length="342" mass="38459">MLQINGPGAMNLFVRNGRGGTELHVMDSRAVEIMDCHFMPPFFFRLGQAQGNVALGVHVCIGYKVDGIKVIYYAGSRGFFPRSTGGLGVSFPPTNPISFEAACFSTKNTAEDMVHGWHAAPYRVLFRKTFDMVTLYLGRRRAGKWVDQFIHLLQLTHWVLPYPGPHDFIQLTKINQDKGLRGRMMWFSCIYQPGDPPREWPEDQPYTLAQIIQRVESRQPGGATHNGQWDIPRLILACSAQGLTASACCEGWILGRQARSRRAPQRPLWEEGHVPPRLRLLGLIEKKSLDELDSLILQFQRDLEHNSSKTMDSSVTLDDMYASTETDTVGSNSSSASLFESE</sequence>
<dbReference type="EMBL" id="NCSJ02000209">
    <property type="protein sequence ID" value="RFU27382.1"/>
    <property type="molecule type" value="Genomic_DNA"/>
</dbReference>
<dbReference type="STRING" id="5539.A0A3E2H2B2"/>
<evidence type="ECO:0000313" key="1">
    <source>
        <dbReference type="EMBL" id="RFU27382.1"/>
    </source>
</evidence>
<keyword evidence="2" id="KW-1185">Reference proteome</keyword>
<organism evidence="1 2">
    <name type="scientific">Scytalidium lignicola</name>
    <name type="common">Hyphomycete</name>
    <dbReference type="NCBI Taxonomy" id="5539"/>
    <lineage>
        <taxon>Eukaryota</taxon>
        <taxon>Fungi</taxon>
        <taxon>Dikarya</taxon>
        <taxon>Ascomycota</taxon>
        <taxon>Pezizomycotina</taxon>
        <taxon>Leotiomycetes</taxon>
        <taxon>Leotiomycetes incertae sedis</taxon>
        <taxon>Scytalidium</taxon>
    </lineage>
</organism>
<proteinExistence type="predicted"/>